<accession>A0AAE4U293</accession>
<name>A0AAE4U293_9LEPT</name>
<feature type="non-terminal residue" evidence="1">
    <location>
        <position position="232"/>
    </location>
</feature>
<dbReference type="Proteomes" id="UP000232122">
    <property type="component" value="Unassembled WGS sequence"/>
</dbReference>
<dbReference type="EMBL" id="NPEF02000060">
    <property type="protein sequence ID" value="MDV6237905.1"/>
    <property type="molecule type" value="Genomic_DNA"/>
</dbReference>
<organism evidence="1 2">
    <name type="scientific">Leptospira ellisii</name>
    <dbReference type="NCBI Taxonomy" id="2023197"/>
    <lineage>
        <taxon>Bacteria</taxon>
        <taxon>Pseudomonadati</taxon>
        <taxon>Spirochaetota</taxon>
        <taxon>Spirochaetia</taxon>
        <taxon>Leptospirales</taxon>
        <taxon>Leptospiraceae</taxon>
        <taxon>Leptospira</taxon>
    </lineage>
</organism>
<keyword evidence="2" id="KW-1185">Reference proteome</keyword>
<dbReference type="AlphaFoldDB" id="A0AAE4U293"/>
<evidence type="ECO:0000313" key="2">
    <source>
        <dbReference type="Proteomes" id="UP000232122"/>
    </source>
</evidence>
<feature type="non-terminal residue" evidence="1">
    <location>
        <position position="1"/>
    </location>
</feature>
<proteinExistence type="predicted"/>
<protein>
    <submittedName>
        <fullName evidence="1">Uncharacterized protein</fullName>
    </submittedName>
</protein>
<evidence type="ECO:0000313" key="1">
    <source>
        <dbReference type="EMBL" id="MDV6237905.1"/>
    </source>
</evidence>
<sequence length="232" mass="24937">ESASGLFQELVSAAGIGDYKAIDFYNDSVRSAPGVDELDTVKIAEKKAQLAALVASLTKPEDKLNALLGASSQLGNIFGTLSGANVKKDLLAWKAEIEQAKSLFSNLDATMLGSLQSFSSKFDDLLNFFNTPSRTQMGAYAAGLLAPWNSLLNQTDSNSPIFESAPDQDGNPVDSVAWSPTYKDVNGKLPWEAGYDALHLNVTGYNKTLSDLDLGVLTSKKNSFETELAKWD</sequence>
<reference evidence="1 2" key="1">
    <citation type="journal article" date="2018" name="Microb. Genom.">
        <title>Deciphering the unexplored Leptospira diversity from soils uncovers genomic evolution to virulence.</title>
        <authorList>
            <person name="Thibeaux R."/>
            <person name="Iraola G."/>
            <person name="Ferres I."/>
            <person name="Bierque E."/>
            <person name="Girault D."/>
            <person name="Soupe-Gilbert M.E."/>
            <person name="Picardeau M."/>
            <person name="Goarant C."/>
        </authorList>
    </citation>
    <scope>NUCLEOTIDE SEQUENCE [LARGE SCALE GENOMIC DNA]</scope>
    <source>
        <strain evidence="1 2">ATI7-C-A5</strain>
    </source>
</reference>
<comment type="caution">
    <text evidence="1">The sequence shown here is derived from an EMBL/GenBank/DDBJ whole genome shotgun (WGS) entry which is preliminary data.</text>
</comment>
<gene>
    <name evidence="1" type="ORF">CH379_019960</name>
</gene>